<evidence type="ECO:0000256" key="2">
    <source>
        <dbReference type="ARBA" id="ARBA00022840"/>
    </source>
</evidence>
<dbReference type="OrthoDB" id="2308975at2759"/>
<keyword evidence="1" id="KW-0547">Nucleotide-binding</keyword>
<accession>A0A2Z6SG89</accession>
<dbReference type="GO" id="GO:0005524">
    <property type="term" value="F:ATP binding"/>
    <property type="evidence" value="ECO:0007669"/>
    <property type="project" value="UniProtKB-KW"/>
</dbReference>
<feature type="region of interest" description="Disordered" evidence="3">
    <location>
        <begin position="1"/>
        <end position="26"/>
    </location>
</feature>
<dbReference type="InterPro" id="IPR000719">
    <property type="entry name" value="Prot_kinase_dom"/>
</dbReference>
<name>A0A2Z6SG89_9GLOM</name>
<keyword evidence="6" id="KW-0418">Kinase</keyword>
<feature type="domain" description="Protein kinase" evidence="4">
    <location>
        <begin position="220"/>
        <end position="489"/>
    </location>
</feature>
<dbReference type="InterPro" id="IPR051681">
    <property type="entry name" value="Ser/Thr_Kinases-Pseudokinases"/>
</dbReference>
<evidence type="ECO:0000313" key="6">
    <source>
        <dbReference type="EMBL" id="GES74002.1"/>
    </source>
</evidence>
<proteinExistence type="predicted"/>
<dbReference type="PANTHER" id="PTHR44329:SF298">
    <property type="entry name" value="MIXED LINEAGE KINASE DOMAIN-LIKE PROTEIN"/>
    <property type="match status" value="1"/>
</dbReference>
<dbReference type="PROSITE" id="PS50011">
    <property type="entry name" value="PROTEIN_KINASE_DOM"/>
    <property type="match status" value="1"/>
</dbReference>
<comment type="caution">
    <text evidence="5">The sequence shown here is derived from an EMBL/GenBank/DDBJ whole genome shotgun (WGS) entry which is preliminary data.</text>
</comment>
<dbReference type="Pfam" id="PF07714">
    <property type="entry name" value="PK_Tyr_Ser-Thr"/>
    <property type="match status" value="1"/>
</dbReference>
<evidence type="ECO:0000313" key="5">
    <source>
        <dbReference type="EMBL" id="GBC09420.1"/>
    </source>
</evidence>
<dbReference type="SUPFAM" id="SSF56112">
    <property type="entry name" value="Protein kinase-like (PK-like)"/>
    <property type="match status" value="1"/>
</dbReference>
<keyword evidence="6" id="KW-0808">Transferase</keyword>
<keyword evidence="2" id="KW-0067">ATP-binding</keyword>
<keyword evidence="7" id="KW-1185">Reference proteome</keyword>
<dbReference type="InterPro" id="IPR011009">
    <property type="entry name" value="Kinase-like_dom_sf"/>
</dbReference>
<reference evidence="6" key="2">
    <citation type="submission" date="2019-10" db="EMBL/GenBank/DDBJ databases">
        <title>Conservation and host-specific expression of non-tandemly repeated heterogenous ribosome RNA gene in arbuscular mycorrhizal fungi.</title>
        <authorList>
            <person name="Maeda T."/>
            <person name="Kobayashi Y."/>
            <person name="Nakagawa T."/>
            <person name="Ezawa T."/>
            <person name="Yamaguchi K."/>
            <person name="Bino T."/>
            <person name="Nishimoto Y."/>
            <person name="Shigenobu S."/>
            <person name="Kawaguchi M."/>
        </authorList>
    </citation>
    <scope>NUCLEOTIDE SEQUENCE</scope>
    <source>
        <strain evidence="6">HR1</strain>
    </source>
</reference>
<dbReference type="EMBL" id="BEXD01004298">
    <property type="protein sequence ID" value="GBC09420.1"/>
    <property type="molecule type" value="Genomic_DNA"/>
</dbReference>
<protein>
    <submittedName>
        <fullName evidence="6">Kinase-like domain-containing protein</fullName>
    </submittedName>
</protein>
<dbReference type="PANTHER" id="PTHR44329">
    <property type="entry name" value="SERINE/THREONINE-PROTEIN KINASE TNNI3K-RELATED"/>
    <property type="match status" value="1"/>
</dbReference>
<evidence type="ECO:0000256" key="3">
    <source>
        <dbReference type="SAM" id="MobiDB-lite"/>
    </source>
</evidence>
<organism evidence="5 7">
    <name type="scientific">Rhizophagus clarus</name>
    <dbReference type="NCBI Taxonomy" id="94130"/>
    <lineage>
        <taxon>Eukaryota</taxon>
        <taxon>Fungi</taxon>
        <taxon>Fungi incertae sedis</taxon>
        <taxon>Mucoromycota</taxon>
        <taxon>Glomeromycotina</taxon>
        <taxon>Glomeromycetes</taxon>
        <taxon>Glomerales</taxon>
        <taxon>Glomeraceae</taxon>
        <taxon>Rhizophagus</taxon>
    </lineage>
</organism>
<evidence type="ECO:0000259" key="4">
    <source>
        <dbReference type="PROSITE" id="PS50011"/>
    </source>
</evidence>
<sequence>MNLGYQGSLDEPFQPQPIKVAEKKSEKKGFFRRLSSKKDQPRFAKDVIPKLVDHPTDNYGDNIPWAEPVEAGYYRNWNEPLEHPSNYNRDQNGPVEHPTSYYRTPNEYVNNYSSEWHSKTVYNHPHTTYQKSQEIKPWDEGKTSDEISSQSENFSSELCIECQKPLTGMKWCRSCNAEHFHQQTSKWTSWRLGLDNVIIGTQIAANNVHSFYEWISFEDFDHVTYLANGGFGTIYKATWKQGPIINWDSNVNNWTRFSNHEVMLKIINGSQTNLDEFINQLTAHHKFSTVIGHLLRCFGISRWEDTGDFIIVTSCAKDGNLRQYMRRNSKEFSWIERLIALKDIAKCLEIIHIAGYVHCDLHTGNILRHGSWTIISDLGLTWRQDSASTGEILGVLPYMAPEILYGSQYSSASDIYSFAMIMYEIASGEIPFNNNIQDIDPISIIYGSRPDPPPATPPCYIELMNLCWDSNPKKRPTAGQLVRILDDWIHSKRKKLNIIYNSFQNAELELNYLNYSKRPVDEKYYIHIDETYTSKLISVKDIVNRVNQEQESKTE</sequence>
<gene>
    <name evidence="6" type="ORF">RCL2_000150300</name>
    <name evidence="5" type="ORF">RclHR1_08850003</name>
</gene>
<dbReference type="InterPro" id="IPR001245">
    <property type="entry name" value="Ser-Thr/Tyr_kinase_cat_dom"/>
</dbReference>
<dbReference type="GO" id="GO:0004674">
    <property type="term" value="F:protein serine/threonine kinase activity"/>
    <property type="evidence" value="ECO:0007669"/>
    <property type="project" value="TreeGrafter"/>
</dbReference>
<dbReference type="AlphaFoldDB" id="A0A2Z6SG89"/>
<evidence type="ECO:0000256" key="1">
    <source>
        <dbReference type="ARBA" id="ARBA00022741"/>
    </source>
</evidence>
<reference evidence="5 7" key="1">
    <citation type="submission" date="2017-11" db="EMBL/GenBank/DDBJ databases">
        <title>The genome of Rhizophagus clarus HR1 reveals common genetic basis of auxotrophy among arbuscular mycorrhizal fungi.</title>
        <authorList>
            <person name="Kobayashi Y."/>
        </authorList>
    </citation>
    <scope>NUCLEOTIDE SEQUENCE [LARGE SCALE GENOMIC DNA]</scope>
    <source>
        <strain evidence="5 7">HR1</strain>
    </source>
</reference>
<dbReference type="Proteomes" id="UP000247702">
    <property type="component" value="Unassembled WGS sequence"/>
</dbReference>
<dbReference type="Proteomes" id="UP000615446">
    <property type="component" value="Unassembled WGS sequence"/>
</dbReference>
<dbReference type="Gene3D" id="1.10.510.10">
    <property type="entry name" value="Transferase(Phosphotransferase) domain 1"/>
    <property type="match status" value="1"/>
</dbReference>
<dbReference type="EMBL" id="BLAL01000011">
    <property type="protein sequence ID" value="GES74002.1"/>
    <property type="molecule type" value="Genomic_DNA"/>
</dbReference>
<evidence type="ECO:0000313" key="7">
    <source>
        <dbReference type="Proteomes" id="UP000247702"/>
    </source>
</evidence>
<dbReference type="STRING" id="94130.A0A2Z6SG89"/>